<evidence type="ECO:0000256" key="1">
    <source>
        <dbReference type="ARBA" id="ARBA00001771"/>
    </source>
</evidence>
<evidence type="ECO:0000313" key="13">
    <source>
        <dbReference type="Proteomes" id="UP001154272"/>
    </source>
</evidence>
<comment type="cofactor">
    <cofactor evidence="2 11">
        <name>Mg(2+)</name>
        <dbReference type="ChEBI" id="CHEBI:18420"/>
    </cofactor>
</comment>
<evidence type="ECO:0000313" key="12">
    <source>
        <dbReference type="EMBL" id="CAI3951064.1"/>
    </source>
</evidence>
<dbReference type="SUPFAM" id="SSF53613">
    <property type="entry name" value="Ribokinase-like"/>
    <property type="match status" value="1"/>
</dbReference>
<gene>
    <name evidence="11" type="primary">thiM</name>
    <name evidence="12" type="ORF">R83534S58_LOCUS1715</name>
</gene>
<name>A0ABM9HS42_9PROT</name>
<dbReference type="HAMAP" id="MF_00228">
    <property type="entry name" value="Thz_kinase"/>
    <property type="match status" value="1"/>
</dbReference>
<comment type="catalytic activity">
    <reaction evidence="1 11">
        <text>5-(2-hydroxyethyl)-4-methylthiazole + ATP = 4-methyl-5-(2-phosphooxyethyl)-thiazole + ADP + H(+)</text>
        <dbReference type="Rhea" id="RHEA:24212"/>
        <dbReference type="ChEBI" id="CHEBI:15378"/>
        <dbReference type="ChEBI" id="CHEBI:17957"/>
        <dbReference type="ChEBI" id="CHEBI:30616"/>
        <dbReference type="ChEBI" id="CHEBI:58296"/>
        <dbReference type="ChEBI" id="CHEBI:456216"/>
        <dbReference type="EC" id="2.7.1.50"/>
    </reaction>
</comment>
<evidence type="ECO:0000256" key="10">
    <source>
        <dbReference type="ARBA" id="ARBA00022977"/>
    </source>
</evidence>
<dbReference type="PIRSF" id="PIRSF000513">
    <property type="entry name" value="Thz_kinase"/>
    <property type="match status" value="1"/>
</dbReference>
<comment type="caution">
    <text evidence="12">The sequence shown here is derived from an EMBL/GenBank/DDBJ whole genome shotgun (WGS) entry which is preliminary data.</text>
</comment>
<accession>A0ABM9HS42</accession>
<keyword evidence="7 11" id="KW-0418">Kinase</keyword>
<evidence type="ECO:0000256" key="2">
    <source>
        <dbReference type="ARBA" id="ARBA00001946"/>
    </source>
</evidence>
<dbReference type="Gene3D" id="3.40.1190.20">
    <property type="match status" value="1"/>
</dbReference>
<dbReference type="Pfam" id="PF02110">
    <property type="entry name" value="HK"/>
    <property type="match status" value="1"/>
</dbReference>
<keyword evidence="6 11" id="KW-0547">Nucleotide-binding</keyword>
<evidence type="ECO:0000256" key="8">
    <source>
        <dbReference type="ARBA" id="ARBA00022840"/>
    </source>
</evidence>
<comment type="pathway">
    <text evidence="3 11">Cofactor biosynthesis; thiamine diphosphate biosynthesis; 4-methyl-5-(2-phosphoethyl)-thiazole from 5-(2-hydroxyethyl)-4-methylthiazole: step 1/1.</text>
</comment>
<keyword evidence="4 11" id="KW-0808">Transferase</keyword>
<comment type="function">
    <text evidence="11">Catalyzes the phosphorylation of the hydroxyl group of 4-methyl-5-beta-hydroxyethylthiazole (THZ).</text>
</comment>
<comment type="similarity">
    <text evidence="11">Belongs to the Thz kinase family.</text>
</comment>
<proteinExistence type="inferred from homology"/>
<feature type="binding site" evidence="11">
    <location>
        <position position="200"/>
    </location>
    <ligand>
        <name>substrate</name>
    </ligand>
</feature>
<evidence type="ECO:0000256" key="7">
    <source>
        <dbReference type="ARBA" id="ARBA00022777"/>
    </source>
</evidence>
<feature type="binding site" evidence="11">
    <location>
        <position position="173"/>
    </location>
    <ligand>
        <name>ATP</name>
        <dbReference type="ChEBI" id="CHEBI:30616"/>
    </ligand>
</feature>
<dbReference type="CDD" id="cd01170">
    <property type="entry name" value="THZ_kinase"/>
    <property type="match status" value="1"/>
</dbReference>
<dbReference type="NCBIfam" id="TIGR00694">
    <property type="entry name" value="thiM"/>
    <property type="match status" value="1"/>
</dbReference>
<keyword evidence="9 11" id="KW-0460">Magnesium</keyword>
<dbReference type="RefSeq" id="WP_034339957.1">
    <property type="nucleotide sequence ID" value="NZ_CAMXCH010000003.1"/>
</dbReference>
<evidence type="ECO:0000256" key="4">
    <source>
        <dbReference type="ARBA" id="ARBA00022679"/>
    </source>
</evidence>
<dbReference type="PRINTS" id="PR01099">
    <property type="entry name" value="HYETHTZKNASE"/>
</dbReference>
<evidence type="ECO:0000256" key="5">
    <source>
        <dbReference type="ARBA" id="ARBA00022723"/>
    </source>
</evidence>
<dbReference type="GO" id="GO:0016301">
    <property type="term" value="F:kinase activity"/>
    <property type="evidence" value="ECO:0007669"/>
    <property type="project" value="UniProtKB-KW"/>
</dbReference>
<keyword evidence="5 11" id="KW-0479">Metal-binding</keyword>
<feature type="binding site" evidence="11">
    <location>
        <position position="46"/>
    </location>
    <ligand>
        <name>substrate</name>
    </ligand>
</feature>
<dbReference type="NCBIfam" id="NF006830">
    <property type="entry name" value="PRK09355.1"/>
    <property type="match status" value="1"/>
</dbReference>
<feature type="binding site" evidence="11">
    <location>
        <position position="121"/>
    </location>
    <ligand>
        <name>ATP</name>
        <dbReference type="ChEBI" id="CHEBI:30616"/>
    </ligand>
</feature>
<organism evidence="12 13">
    <name type="scientific">Commensalibacter papalotli</name>
    <name type="common">ex Botero et al. 2024</name>
    <dbReference type="NCBI Taxonomy" id="2972766"/>
    <lineage>
        <taxon>Bacteria</taxon>
        <taxon>Pseudomonadati</taxon>
        <taxon>Pseudomonadota</taxon>
        <taxon>Alphaproteobacteria</taxon>
        <taxon>Acetobacterales</taxon>
        <taxon>Acetobacteraceae</taxon>
    </lineage>
</organism>
<dbReference type="Proteomes" id="UP001154272">
    <property type="component" value="Unassembled WGS sequence"/>
</dbReference>
<evidence type="ECO:0000256" key="9">
    <source>
        <dbReference type="ARBA" id="ARBA00022842"/>
    </source>
</evidence>
<sequence length="275" mass="29473">MFTPIHVAQTLLKIRQNNPLIHNITNMVVMQFTANILLSLGASPAMINAKEEVQEFVQKAKALVINLGTISAPQAQAILLAVKTASEHQIPWVMDPVGVGACTYRSQIAVELLNYHPTTIRGNASEIIALYHYYTKQVTHHTGHGVDSKDQPEHALDAAKKLALSCQTIVSISGQTDYITNGHQTIQVKNGHVMMTKVTGVGCSASAITAACLAIEPDALAASAHAMVLIGTAGDIAMKQAKGPGSLQIALLDTLYLLNEEQLLHYAKIQLAKEG</sequence>
<evidence type="ECO:0000256" key="6">
    <source>
        <dbReference type="ARBA" id="ARBA00022741"/>
    </source>
</evidence>
<protein>
    <recommendedName>
        <fullName evidence="11">Hydroxyethylthiazole kinase</fullName>
        <ecNumber evidence="11">2.7.1.50</ecNumber>
    </recommendedName>
    <alternativeName>
        <fullName evidence="11">4-methyl-5-beta-hydroxyethylthiazole kinase</fullName>
        <shortName evidence="11">TH kinase</shortName>
        <shortName evidence="11">Thz kinase</shortName>
    </alternativeName>
</protein>
<evidence type="ECO:0000256" key="11">
    <source>
        <dbReference type="HAMAP-Rule" id="MF_00228"/>
    </source>
</evidence>
<dbReference type="EC" id="2.7.1.50" evidence="11"/>
<reference evidence="12" key="1">
    <citation type="submission" date="2022-10" db="EMBL/GenBank/DDBJ databases">
        <authorList>
            <person name="Botero Cardona J."/>
        </authorList>
    </citation>
    <scope>NUCLEOTIDE SEQUENCE</scope>
    <source>
        <strain evidence="12">R-83534</strain>
    </source>
</reference>
<evidence type="ECO:0000256" key="3">
    <source>
        <dbReference type="ARBA" id="ARBA00004868"/>
    </source>
</evidence>
<keyword evidence="8 11" id="KW-0067">ATP-binding</keyword>
<dbReference type="InterPro" id="IPR029056">
    <property type="entry name" value="Ribokinase-like"/>
</dbReference>
<keyword evidence="13" id="KW-1185">Reference proteome</keyword>
<dbReference type="InterPro" id="IPR000417">
    <property type="entry name" value="Hyethyz_kinase"/>
</dbReference>
<keyword evidence="10 11" id="KW-0784">Thiamine biosynthesis</keyword>
<dbReference type="EMBL" id="CAMXCH010000003">
    <property type="protein sequence ID" value="CAI3951064.1"/>
    <property type="molecule type" value="Genomic_DNA"/>
</dbReference>